<protein>
    <submittedName>
        <fullName evidence="2">Uncharacterized protein</fullName>
    </submittedName>
</protein>
<proteinExistence type="predicted"/>
<keyword evidence="1" id="KW-0812">Transmembrane</keyword>
<evidence type="ECO:0000256" key="1">
    <source>
        <dbReference type="SAM" id="Phobius"/>
    </source>
</evidence>
<evidence type="ECO:0000313" key="2">
    <source>
        <dbReference type="EMBL" id="KKL64947.1"/>
    </source>
</evidence>
<sequence length="57" mass="6631">MTIEIFLISYVPLFILIVVNAWLFMLNYKWQKLLKENVDSLAKKIDQGMSGILELDA</sequence>
<gene>
    <name evidence="2" type="ORF">LCGC14_2159910</name>
</gene>
<keyword evidence="1" id="KW-1133">Transmembrane helix</keyword>
<feature type="transmembrane region" description="Helical" evidence="1">
    <location>
        <begin position="6"/>
        <end position="26"/>
    </location>
</feature>
<dbReference type="AlphaFoldDB" id="A0A0F9GP79"/>
<comment type="caution">
    <text evidence="2">The sequence shown here is derived from an EMBL/GenBank/DDBJ whole genome shotgun (WGS) entry which is preliminary data.</text>
</comment>
<reference evidence="2" key="1">
    <citation type="journal article" date="2015" name="Nature">
        <title>Complex archaea that bridge the gap between prokaryotes and eukaryotes.</title>
        <authorList>
            <person name="Spang A."/>
            <person name="Saw J.H."/>
            <person name="Jorgensen S.L."/>
            <person name="Zaremba-Niedzwiedzka K."/>
            <person name="Martijn J."/>
            <person name="Lind A.E."/>
            <person name="van Eijk R."/>
            <person name="Schleper C."/>
            <person name="Guy L."/>
            <person name="Ettema T.J."/>
        </authorList>
    </citation>
    <scope>NUCLEOTIDE SEQUENCE</scope>
</reference>
<organism evidence="2">
    <name type="scientific">marine sediment metagenome</name>
    <dbReference type="NCBI Taxonomy" id="412755"/>
    <lineage>
        <taxon>unclassified sequences</taxon>
        <taxon>metagenomes</taxon>
        <taxon>ecological metagenomes</taxon>
    </lineage>
</organism>
<keyword evidence="1" id="KW-0472">Membrane</keyword>
<accession>A0A0F9GP79</accession>
<name>A0A0F9GP79_9ZZZZ</name>
<dbReference type="EMBL" id="LAZR01027688">
    <property type="protein sequence ID" value="KKL64947.1"/>
    <property type="molecule type" value="Genomic_DNA"/>
</dbReference>